<dbReference type="FunFam" id="3.60.40.10:FF:000058">
    <property type="entry name" value="Stage II sporulation protein E"/>
    <property type="match status" value="1"/>
</dbReference>
<feature type="transmembrane region" description="Helical" evidence="2">
    <location>
        <begin position="38"/>
        <end position="56"/>
    </location>
</feature>
<evidence type="ECO:0000259" key="3">
    <source>
        <dbReference type="SMART" id="SM00331"/>
    </source>
</evidence>
<accession>A0A1G9GKW4</accession>
<dbReference type="Proteomes" id="UP000199202">
    <property type="component" value="Unassembled WGS sequence"/>
</dbReference>
<feature type="transmembrane region" description="Helical" evidence="2">
    <location>
        <begin position="88"/>
        <end position="109"/>
    </location>
</feature>
<protein>
    <submittedName>
        <fullName evidence="4">Stage II sporulation protein E (SpoIIE)</fullName>
    </submittedName>
</protein>
<dbReference type="STRING" id="633440.SAMN05421869_12170"/>
<dbReference type="InterPro" id="IPR036457">
    <property type="entry name" value="PPM-type-like_dom_sf"/>
</dbReference>
<dbReference type="SMART" id="SM00331">
    <property type="entry name" value="PP2C_SIG"/>
    <property type="match status" value="1"/>
</dbReference>
<evidence type="ECO:0000256" key="1">
    <source>
        <dbReference type="ARBA" id="ARBA00022801"/>
    </source>
</evidence>
<proteinExistence type="predicted"/>
<sequence length="386" mass="41684">MTEEDHGLQRPSLPAPVFILGLIVVSVVVVALDLRTGSAIRLFPLLIFLPAVVSGLGSVRQTAIASAWVVVVVACTVAYVGRQWDDNMLATGFTALFGVLSVFSCRYRVRREEEVHRLRSAVAALQRQIVRPLPLRTANVVVDGIYQPVEEDTMVGGDMYEVAPSPYGTRVLITDVQGKGLPAIGTALAVLGAFREAAYREPTLAGVVTSLENAVVRTNAFATLTGEPERLVTALVLDLDQELEVEAINCGHIAPFVIHDGGAWEINLGEPAVPLGLASLSPSPRRGIRFPFPQGATMLLCTDGVTEARNPAGLFYPLETRLRAWAASPPPRLAETLGEDLREFTGTPRDDVAVLTLRRAEPMRRVGWSADSRQFVDGEPPDGHEP</sequence>
<dbReference type="InterPro" id="IPR052016">
    <property type="entry name" value="Bact_Sigma-Reg"/>
</dbReference>
<dbReference type="PANTHER" id="PTHR43156">
    <property type="entry name" value="STAGE II SPORULATION PROTEIN E-RELATED"/>
    <property type="match status" value="1"/>
</dbReference>
<dbReference type="RefSeq" id="WP_090942765.1">
    <property type="nucleotide sequence ID" value="NZ_FNDJ01000021.1"/>
</dbReference>
<organism evidence="4 5">
    <name type="scientific">Nonomuraea jiangxiensis</name>
    <dbReference type="NCBI Taxonomy" id="633440"/>
    <lineage>
        <taxon>Bacteria</taxon>
        <taxon>Bacillati</taxon>
        <taxon>Actinomycetota</taxon>
        <taxon>Actinomycetes</taxon>
        <taxon>Streptosporangiales</taxon>
        <taxon>Streptosporangiaceae</taxon>
        <taxon>Nonomuraea</taxon>
    </lineage>
</organism>
<dbReference type="AlphaFoldDB" id="A0A1G9GKW4"/>
<feature type="transmembrane region" description="Helical" evidence="2">
    <location>
        <begin position="63"/>
        <end position="82"/>
    </location>
</feature>
<keyword evidence="1" id="KW-0378">Hydrolase</keyword>
<dbReference type="PANTHER" id="PTHR43156:SF2">
    <property type="entry name" value="STAGE II SPORULATION PROTEIN E"/>
    <property type="match status" value="1"/>
</dbReference>
<gene>
    <name evidence="4" type="ORF">SAMN05421869_12170</name>
</gene>
<reference evidence="4 5" key="1">
    <citation type="submission" date="2016-10" db="EMBL/GenBank/DDBJ databases">
        <authorList>
            <person name="de Groot N.N."/>
        </authorList>
    </citation>
    <scope>NUCLEOTIDE SEQUENCE [LARGE SCALE GENOMIC DNA]</scope>
    <source>
        <strain evidence="4 5">CGMCC 4.6533</strain>
    </source>
</reference>
<keyword evidence="2" id="KW-0812">Transmembrane</keyword>
<keyword evidence="2" id="KW-0472">Membrane</keyword>
<dbReference type="OrthoDB" id="311904at2"/>
<feature type="domain" description="PPM-type phosphatase" evidence="3">
    <location>
        <begin position="140"/>
        <end position="359"/>
    </location>
</feature>
<keyword evidence="5" id="KW-1185">Reference proteome</keyword>
<dbReference type="GO" id="GO:0016791">
    <property type="term" value="F:phosphatase activity"/>
    <property type="evidence" value="ECO:0007669"/>
    <property type="project" value="TreeGrafter"/>
</dbReference>
<evidence type="ECO:0000313" key="5">
    <source>
        <dbReference type="Proteomes" id="UP000199202"/>
    </source>
</evidence>
<evidence type="ECO:0000313" key="4">
    <source>
        <dbReference type="EMBL" id="SDL01314.1"/>
    </source>
</evidence>
<name>A0A1G9GKW4_9ACTN</name>
<dbReference type="Pfam" id="PF07228">
    <property type="entry name" value="SpoIIE"/>
    <property type="match status" value="1"/>
</dbReference>
<dbReference type="Gene3D" id="3.60.40.10">
    <property type="entry name" value="PPM-type phosphatase domain"/>
    <property type="match status" value="1"/>
</dbReference>
<dbReference type="SUPFAM" id="SSF81606">
    <property type="entry name" value="PP2C-like"/>
    <property type="match status" value="1"/>
</dbReference>
<dbReference type="EMBL" id="FNDJ01000021">
    <property type="protein sequence ID" value="SDL01314.1"/>
    <property type="molecule type" value="Genomic_DNA"/>
</dbReference>
<keyword evidence="2" id="KW-1133">Transmembrane helix</keyword>
<dbReference type="InterPro" id="IPR001932">
    <property type="entry name" value="PPM-type_phosphatase-like_dom"/>
</dbReference>
<feature type="transmembrane region" description="Helical" evidence="2">
    <location>
        <begin position="12"/>
        <end position="32"/>
    </location>
</feature>
<evidence type="ECO:0000256" key="2">
    <source>
        <dbReference type="SAM" id="Phobius"/>
    </source>
</evidence>